<keyword evidence="4 5" id="KW-0472">Membrane</keyword>
<keyword evidence="2 5" id="KW-0812">Transmembrane</keyword>
<dbReference type="AlphaFoldDB" id="A0A8K0X597"/>
<dbReference type="InterPro" id="IPR011701">
    <property type="entry name" value="MFS"/>
</dbReference>
<feature type="transmembrane region" description="Helical" evidence="5">
    <location>
        <begin position="191"/>
        <end position="214"/>
    </location>
</feature>
<feature type="transmembrane region" description="Helical" evidence="5">
    <location>
        <begin position="220"/>
        <end position="240"/>
    </location>
</feature>
<dbReference type="Pfam" id="PF07690">
    <property type="entry name" value="MFS_1"/>
    <property type="match status" value="1"/>
</dbReference>
<evidence type="ECO:0000256" key="2">
    <source>
        <dbReference type="ARBA" id="ARBA00022692"/>
    </source>
</evidence>
<dbReference type="SUPFAM" id="SSF103473">
    <property type="entry name" value="MFS general substrate transporter"/>
    <property type="match status" value="1"/>
</dbReference>
<dbReference type="PANTHER" id="PTHR23502">
    <property type="entry name" value="MAJOR FACILITATOR SUPERFAMILY"/>
    <property type="match status" value="1"/>
</dbReference>
<evidence type="ECO:0000259" key="6">
    <source>
        <dbReference type="PROSITE" id="PS50850"/>
    </source>
</evidence>
<dbReference type="PROSITE" id="PS50850">
    <property type="entry name" value="MFS"/>
    <property type="match status" value="1"/>
</dbReference>
<name>A0A8K0X597_9PEZI</name>
<proteinExistence type="predicted"/>
<reference evidence="7" key="1">
    <citation type="journal article" date="2021" name="Nat. Commun.">
        <title>Genetic determinants of endophytism in the Arabidopsis root mycobiome.</title>
        <authorList>
            <person name="Mesny F."/>
            <person name="Miyauchi S."/>
            <person name="Thiergart T."/>
            <person name="Pickel B."/>
            <person name="Atanasova L."/>
            <person name="Karlsson M."/>
            <person name="Huettel B."/>
            <person name="Barry K.W."/>
            <person name="Haridas S."/>
            <person name="Chen C."/>
            <person name="Bauer D."/>
            <person name="Andreopoulos W."/>
            <person name="Pangilinan J."/>
            <person name="LaButti K."/>
            <person name="Riley R."/>
            <person name="Lipzen A."/>
            <person name="Clum A."/>
            <person name="Drula E."/>
            <person name="Henrissat B."/>
            <person name="Kohler A."/>
            <person name="Grigoriev I.V."/>
            <person name="Martin F.M."/>
            <person name="Hacquard S."/>
        </authorList>
    </citation>
    <scope>NUCLEOTIDE SEQUENCE</scope>
    <source>
        <strain evidence="7">MPI-CAGE-AT-0016</strain>
    </source>
</reference>
<feature type="transmembrane region" description="Helical" evidence="5">
    <location>
        <begin position="130"/>
        <end position="149"/>
    </location>
</feature>
<dbReference type="InterPro" id="IPR020846">
    <property type="entry name" value="MFS_dom"/>
</dbReference>
<evidence type="ECO:0000313" key="7">
    <source>
        <dbReference type="EMBL" id="KAH7367035.1"/>
    </source>
</evidence>
<feature type="transmembrane region" description="Helical" evidence="5">
    <location>
        <begin position="415"/>
        <end position="436"/>
    </location>
</feature>
<comment type="subcellular location">
    <subcellularLocation>
        <location evidence="1">Membrane</location>
        <topology evidence="1">Multi-pass membrane protein</topology>
    </subcellularLocation>
</comment>
<evidence type="ECO:0000256" key="1">
    <source>
        <dbReference type="ARBA" id="ARBA00004141"/>
    </source>
</evidence>
<feature type="transmembrane region" description="Helical" evidence="5">
    <location>
        <begin position="99"/>
        <end position="118"/>
    </location>
</feature>
<dbReference type="Gene3D" id="1.20.1250.20">
    <property type="entry name" value="MFS general substrate transporter like domains"/>
    <property type="match status" value="1"/>
</dbReference>
<evidence type="ECO:0000313" key="8">
    <source>
        <dbReference type="Proteomes" id="UP000813385"/>
    </source>
</evidence>
<feature type="transmembrane region" description="Helical" evidence="5">
    <location>
        <begin position="442"/>
        <end position="462"/>
    </location>
</feature>
<feature type="transmembrane region" description="Helical" evidence="5">
    <location>
        <begin position="335"/>
        <end position="361"/>
    </location>
</feature>
<keyword evidence="3 5" id="KW-1133">Transmembrane helix</keyword>
<feature type="transmembrane region" description="Helical" evidence="5">
    <location>
        <begin position="508"/>
        <end position="529"/>
    </location>
</feature>
<evidence type="ECO:0000256" key="5">
    <source>
        <dbReference type="SAM" id="Phobius"/>
    </source>
</evidence>
<feature type="transmembrane region" description="Helical" evidence="5">
    <location>
        <begin position="161"/>
        <end position="184"/>
    </location>
</feature>
<feature type="domain" description="Major facilitator superfamily (MFS) profile" evidence="6">
    <location>
        <begin position="63"/>
        <end position="532"/>
    </location>
</feature>
<dbReference type="GO" id="GO:0005886">
    <property type="term" value="C:plasma membrane"/>
    <property type="evidence" value="ECO:0007669"/>
    <property type="project" value="TreeGrafter"/>
</dbReference>
<evidence type="ECO:0000256" key="4">
    <source>
        <dbReference type="ARBA" id="ARBA00023136"/>
    </source>
</evidence>
<gene>
    <name evidence="7" type="ORF">B0T11DRAFT_336469</name>
</gene>
<feature type="transmembrane region" description="Helical" evidence="5">
    <location>
        <begin position="373"/>
        <end position="394"/>
    </location>
</feature>
<evidence type="ECO:0000256" key="3">
    <source>
        <dbReference type="ARBA" id="ARBA00022989"/>
    </source>
</evidence>
<keyword evidence="8" id="KW-1185">Reference proteome</keyword>
<dbReference type="EMBL" id="JAGPXD010000002">
    <property type="protein sequence ID" value="KAH7367035.1"/>
    <property type="molecule type" value="Genomic_DNA"/>
</dbReference>
<dbReference type="Proteomes" id="UP000813385">
    <property type="component" value="Unassembled WGS sequence"/>
</dbReference>
<protein>
    <submittedName>
        <fullName evidence="7">Major facilitator superfamily domain-containing protein</fullName>
    </submittedName>
</protein>
<sequence length="550" mass="60426">MAEITKAYEAAPGTEILIDENQNDNINRFQHAKHGDGHILLVPQPSLTDLNDPLRWPQWKKWMVYINGLGYSFLGSIIGPIMSGGMVQQAAFFDIPISHLAWSAGICIIASGVATAFMMPLSVKIGRRPVFLLSTLAMGLGCVWCGIASRTTFASFFVGRAFVGLLSGPVEALIPSTITDIFFLHDRGEKISIYGLSVLGGNELGPILSAYVIQYLGMDWAFFILSFGIFANFITIFFFMPETVFYGSRPIISLTADTNVPAEKKHTGSVDASIKNTDGEAPLDITSDNGIAEVQIPEKSYLDSIKLWSSDAINPHVSYRKAFLRPFVLCTYPTVMWASLVYGMSLTWNVVLALTVAQLFAPPPYSFDSGAQGLIFLAPFVGSLIGTYLCGRLADQIALYYTRKNNGIREPEMRLPIALLATILNFVGVAIAGPCYHYKTHWIGPIVGFGVLSIGAQMGCNLSMTYALDCHKELAGELMITISVIKSLIAWAWSWFINDWIELNGMMAVYFIIACINVVVYGSTLVFYFKGKSFRIGIQKRDLFGKTGLA</sequence>
<dbReference type="PANTHER" id="PTHR23502:SF4">
    <property type="entry name" value="MAJOR FACILITATOR SUPERFAMILY (MFS) PROFILE DOMAIN-CONTAINING PROTEIN-RELATED"/>
    <property type="match status" value="1"/>
</dbReference>
<organism evidence="7 8">
    <name type="scientific">Plectosphaerella cucumerina</name>
    <dbReference type="NCBI Taxonomy" id="40658"/>
    <lineage>
        <taxon>Eukaryota</taxon>
        <taxon>Fungi</taxon>
        <taxon>Dikarya</taxon>
        <taxon>Ascomycota</taxon>
        <taxon>Pezizomycotina</taxon>
        <taxon>Sordariomycetes</taxon>
        <taxon>Hypocreomycetidae</taxon>
        <taxon>Glomerellales</taxon>
        <taxon>Plectosphaerellaceae</taxon>
        <taxon>Plectosphaerella</taxon>
    </lineage>
</organism>
<dbReference type="GO" id="GO:0022857">
    <property type="term" value="F:transmembrane transporter activity"/>
    <property type="evidence" value="ECO:0007669"/>
    <property type="project" value="InterPro"/>
</dbReference>
<feature type="transmembrane region" description="Helical" evidence="5">
    <location>
        <begin position="474"/>
        <end position="496"/>
    </location>
</feature>
<accession>A0A8K0X597</accession>
<dbReference type="OrthoDB" id="2585655at2759"/>
<comment type="caution">
    <text evidence="7">The sequence shown here is derived from an EMBL/GenBank/DDBJ whole genome shotgun (WGS) entry which is preliminary data.</text>
</comment>
<dbReference type="InterPro" id="IPR036259">
    <property type="entry name" value="MFS_trans_sf"/>
</dbReference>
<feature type="transmembrane region" description="Helical" evidence="5">
    <location>
        <begin position="64"/>
        <end position="87"/>
    </location>
</feature>